<keyword evidence="4" id="KW-0418">Kinase</keyword>
<feature type="region of interest" description="Disordered" evidence="6">
    <location>
        <begin position="497"/>
        <end position="595"/>
    </location>
</feature>
<dbReference type="InterPro" id="IPR050494">
    <property type="entry name" value="Ser_Thr_dual-spec_kinase"/>
</dbReference>
<evidence type="ECO:0000313" key="7">
    <source>
        <dbReference type="EMBL" id="KAG7474425.1"/>
    </source>
</evidence>
<dbReference type="GO" id="GO:0042771">
    <property type="term" value="P:intrinsic apoptotic signaling pathway in response to DNA damage by p53 class mediator"/>
    <property type="evidence" value="ECO:0007669"/>
    <property type="project" value="TreeGrafter"/>
</dbReference>
<evidence type="ECO:0000256" key="4">
    <source>
        <dbReference type="ARBA" id="ARBA00022777"/>
    </source>
</evidence>
<evidence type="ECO:0000313" key="8">
    <source>
        <dbReference type="Proteomes" id="UP000693946"/>
    </source>
</evidence>
<evidence type="ECO:0000256" key="3">
    <source>
        <dbReference type="ARBA" id="ARBA00022741"/>
    </source>
</evidence>
<feature type="compositionally biased region" description="Polar residues" evidence="6">
    <location>
        <begin position="511"/>
        <end position="523"/>
    </location>
</feature>
<dbReference type="Proteomes" id="UP000693946">
    <property type="component" value="Linkage Group LG9"/>
</dbReference>
<feature type="region of interest" description="Disordered" evidence="6">
    <location>
        <begin position="338"/>
        <end position="364"/>
    </location>
</feature>
<dbReference type="GO" id="GO:0005524">
    <property type="term" value="F:ATP binding"/>
    <property type="evidence" value="ECO:0007669"/>
    <property type="project" value="UniProtKB-KW"/>
</dbReference>
<evidence type="ECO:0000256" key="6">
    <source>
        <dbReference type="SAM" id="MobiDB-lite"/>
    </source>
</evidence>
<dbReference type="GO" id="GO:0004713">
    <property type="term" value="F:protein tyrosine kinase activity"/>
    <property type="evidence" value="ECO:0007669"/>
    <property type="project" value="TreeGrafter"/>
</dbReference>
<keyword evidence="3" id="KW-0547">Nucleotide-binding</keyword>
<dbReference type="GO" id="GO:0003713">
    <property type="term" value="F:transcription coactivator activity"/>
    <property type="evidence" value="ECO:0007669"/>
    <property type="project" value="TreeGrafter"/>
</dbReference>
<organism evidence="7 8">
    <name type="scientific">Solea senegalensis</name>
    <name type="common">Senegalese sole</name>
    <dbReference type="NCBI Taxonomy" id="28829"/>
    <lineage>
        <taxon>Eukaryota</taxon>
        <taxon>Metazoa</taxon>
        <taxon>Chordata</taxon>
        <taxon>Craniata</taxon>
        <taxon>Vertebrata</taxon>
        <taxon>Euteleostomi</taxon>
        <taxon>Actinopterygii</taxon>
        <taxon>Neopterygii</taxon>
        <taxon>Teleostei</taxon>
        <taxon>Neoteleostei</taxon>
        <taxon>Acanthomorphata</taxon>
        <taxon>Carangaria</taxon>
        <taxon>Pleuronectiformes</taxon>
        <taxon>Pleuronectoidei</taxon>
        <taxon>Soleidae</taxon>
        <taxon>Solea</taxon>
    </lineage>
</organism>
<dbReference type="GO" id="GO:0046332">
    <property type="term" value="F:SMAD binding"/>
    <property type="evidence" value="ECO:0007669"/>
    <property type="project" value="TreeGrafter"/>
</dbReference>
<feature type="region of interest" description="Disordered" evidence="6">
    <location>
        <begin position="380"/>
        <end position="447"/>
    </location>
</feature>
<keyword evidence="1" id="KW-0723">Serine/threonine-protein kinase</keyword>
<evidence type="ECO:0008006" key="9">
    <source>
        <dbReference type="Google" id="ProtNLM"/>
    </source>
</evidence>
<feature type="compositionally biased region" description="Basic and acidic residues" evidence="6">
    <location>
        <begin position="424"/>
        <end position="438"/>
    </location>
</feature>
<dbReference type="GO" id="GO:0007224">
    <property type="term" value="P:smoothened signaling pathway"/>
    <property type="evidence" value="ECO:0007669"/>
    <property type="project" value="TreeGrafter"/>
</dbReference>
<sequence length="697" mass="75385">MVSLYINANLFSGKCRLGTMGEMVQWIGQPDDQLLNTGLYTLNYFYRKKDTWKLKLECTCSTGNNSLSSFSSYETVPAHEPLKSMSLRQFTCLKDIVMTHSQVALYEDTQAFISFLVQILQVDPQKRISPSEALMHPFITMEHFPSDLINDSPNQIKASACTPTRRTATGRENRPERHFLLASLEDALGRTSIISESLAFFGDNTDEDTTGSKFKAKKWFFRKINRFVSWLFKKAPFTNRFVDSSVQEETFACNNGKQLSTAILDKVVTICTNEEPTAAFDRTTEKSTSKASTAILDGPVTICANAEPTTAGSADNRPTAISDDAVTNDGLIAAADKAPVASDNTHSDEEPSTSAPTTFLNEPVTIHINNGSSVTTDKTTAILDTNDGPTDAADRTAAGSVSRPRNRNPSPSVIHCGLTSLVDRISDGNNKRPSDEKPSPTAVFNTNDGLTAAAERTTDANNRPSNKNGSMMDPLLQLSKLTPTAICCVPTAAVDRSTFTNNNRPNDEEPSQTTAASDRTSAGSDKRPSDVNPSPAAIIDGASMICTNNRRTATADSVTSPGDENPSPKALTDAASRTCAGSDNRPSNERPLPTVNLDEACDNSPQGRVNSVETSFASVGHGSKEVEGSTAGSKIKLNKQFLKRIHRYFIGLLKKGPFTYCLNVSDNKESSATSNENRSPTAITHETCDNRACGKTS</sequence>
<proteinExistence type="predicted"/>
<dbReference type="PANTHER" id="PTHR24058">
    <property type="entry name" value="DUAL SPECIFICITY PROTEIN KINASE"/>
    <property type="match status" value="1"/>
</dbReference>
<dbReference type="GO" id="GO:0003714">
    <property type="term" value="F:transcription corepressor activity"/>
    <property type="evidence" value="ECO:0007669"/>
    <property type="project" value="TreeGrafter"/>
</dbReference>
<dbReference type="EMBL" id="JAGKHQ010000021">
    <property type="protein sequence ID" value="KAG7474425.1"/>
    <property type="molecule type" value="Genomic_DNA"/>
</dbReference>
<name>A0AAV6PT77_SOLSE</name>
<dbReference type="PANTHER" id="PTHR24058:SF53">
    <property type="entry name" value="HOMEODOMAIN-INTERACTING PROTEIN KINASE 2"/>
    <property type="match status" value="1"/>
</dbReference>
<dbReference type="GO" id="GO:0045944">
    <property type="term" value="P:positive regulation of transcription by RNA polymerase II"/>
    <property type="evidence" value="ECO:0007669"/>
    <property type="project" value="TreeGrafter"/>
</dbReference>
<keyword evidence="5" id="KW-0067">ATP-binding</keyword>
<evidence type="ECO:0000256" key="5">
    <source>
        <dbReference type="ARBA" id="ARBA00022840"/>
    </source>
</evidence>
<dbReference type="GO" id="GO:0016605">
    <property type="term" value="C:PML body"/>
    <property type="evidence" value="ECO:0007669"/>
    <property type="project" value="TreeGrafter"/>
</dbReference>
<dbReference type="GO" id="GO:0005737">
    <property type="term" value="C:cytoplasm"/>
    <property type="evidence" value="ECO:0007669"/>
    <property type="project" value="TreeGrafter"/>
</dbReference>
<feature type="compositionally biased region" description="Polar residues" evidence="6">
    <location>
        <begin position="545"/>
        <end position="562"/>
    </location>
</feature>
<protein>
    <recommendedName>
        <fullName evidence="9">Protein kinase domain-containing protein</fullName>
    </recommendedName>
</protein>
<dbReference type="AlphaFoldDB" id="A0AAV6PT77"/>
<gene>
    <name evidence="7" type="ORF">JOB18_008394</name>
</gene>
<comment type="caution">
    <text evidence="7">The sequence shown here is derived from an EMBL/GenBank/DDBJ whole genome shotgun (WGS) entry which is preliminary data.</text>
</comment>
<evidence type="ECO:0000256" key="1">
    <source>
        <dbReference type="ARBA" id="ARBA00022527"/>
    </source>
</evidence>
<keyword evidence="2" id="KW-0808">Transferase</keyword>
<evidence type="ECO:0000256" key="2">
    <source>
        <dbReference type="ARBA" id="ARBA00022679"/>
    </source>
</evidence>
<keyword evidence="8" id="KW-1185">Reference proteome</keyword>
<accession>A0AAV6PT77</accession>
<reference evidence="7 8" key="1">
    <citation type="journal article" date="2021" name="Sci. Rep.">
        <title>Chromosome anchoring in Senegalese sole (Solea senegalensis) reveals sex-associated markers and genome rearrangements in flatfish.</title>
        <authorList>
            <person name="Guerrero-Cozar I."/>
            <person name="Gomez-Garrido J."/>
            <person name="Berbel C."/>
            <person name="Martinez-Blanch J.F."/>
            <person name="Alioto T."/>
            <person name="Claros M.G."/>
            <person name="Gagnaire P.A."/>
            <person name="Manchado M."/>
        </authorList>
    </citation>
    <scope>NUCLEOTIDE SEQUENCE [LARGE SCALE GENOMIC DNA]</scope>
    <source>
        <strain evidence="7">Sse05_10M</strain>
    </source>
</reference>
<dbReference type="GO" id="GO:0004674">
    <property type="term" value="F:protein serine/threonine kinase activity"/>
    <property type="evidence" value="ECO:0007669"/>
    <property type="project" value="UniProtKB-KW"/>
</dbReference>